<name>A0A540UY83_9BACL</name>
<feature type="region of interest" description="Disordered" evidence="1">
    <location>
        <begin position="33"/>
        <end position="56"/>
    </location>
</feature>
<evidence type="ECO:0000313" key="3">
    <source>
        <dbReference type="Proteomes" id="UP000315753"/>
    </source>
</evidence>
<organism evidence="2 3">
    <name type="scientific">Ureibacillus terrenus</name>
    <dbReference type="NCBI Taxonomy" id="118246"/>
    <lineage>
        <taxon>Bacteria</taxon>
        <taxon>Bacillati</taxon>
        <taxon>Bacillota</taxon>
        <taxon>Bacilli</taxon>
        <taxon>Bacillales</taxon>
        <taxon>Caryophanaceae</taxon>
        <taxon>Ureibacillus</taxon>
    </lineage>
</organism>
<sequence length="112" mass="13056">MRTSRIQPVVGGTYAKQFLRSNNGQLFSIMNNGRGFPFTKNPRQQQKNRKKSAEQARLSRFGMKHDTVKKAIGLPLDGESVEEMRKRLLEHQRNIQKARNREALIRTYRNSI</sequence>
<reference evidence="2 3" key="1">
    <citation type="submission" date="2019-06" db="EMBL/GenBank/DDBJ databases">
        <title>Genome sequence of Ureibacillus terrenus.</title>
        <authorList>
            <person name="Maclea K.S."/>
            <person name="Simoes M."/>
        </authorList>
    </citation>
    <scope>NUCLEOTIDE SEQUENCE [LARGE SCALE GENOMIC DNA]</scope>
    <source>
        <strain evidence="2 3">ATCC BAA-384</strain>
    </source>
</reference>
<comment type="caution">
    <text evidence="2">The sequence shown here is derived from an EMBL/GenBank/DDBJ whole genome shotgun (WGS) entry which is preliminary data.</text>
</comment>
<protein>
    <submittedName>
        <fullName evidence="2">Uncharacterized protein</fullName>
    </submittedName>
</protein>
<evidence type="ECO:0000313" key="2">
    <source>
        <dbReference type="EMBL" id="TQE89442.1"/>
    </source>
</evidence>
<accession>A0A540UY83</accession>
<dbReference type="EMBL" id="VIGD01000019">
    <property type="protein sequence ID" value="TQE89442.1"/>
    <property type="molecule type" value="Genomic_DNA"/>
</dbReference>
<evidence type="ECO:0000256" key="1">
    <source>
        <dbReference type="SAM" id="MobiDB-lite"/>
    </source>
</evidence>
<gene>
    <name evidence="2" type="ORF">FKZ59_12470</name>
</gene>
<dbReference type="Proteomes" id="UP000315753">
    <property type="component" value="Unassembled WGS sequence"/>
</dbReference>
<dbReference type="OrthoDB" id="2739792at2"/>
<dbReference type="RefSeq" id="WP_141603087.1">
    <property type="nucleotide sequence ID" value="NZ_JARMSC010000002.1"/>
</dbReference>
<keyword evidence="3" id="KW-1185">Reference proteome</keyword>
<dbReference type="AlphaFoldDB" id="A0A540UY83"/>
<proteinExistence type="predicted"/>